<name>A0A1U7J4L5_9CYAN</name>
<dbReference type="EMBL" id="MRCG01000009">
    <property type="protein sequence ID" value="OKH47462.1"/>
    <property type="molecule type" value="Genomic_DNA"/>
</dbReference>
<evidence type="ECO:0008006" key="5">
    <source>
        <dbReference type="Google" id="ProtNLM"/>
    </source>
</evidence>
<dbReference type="InterPro" id="IPR054280">
    <property type="entry name" value="DUF7014"/>
</dbReference>
<organism evidence="3 4">
    <name type="scientific">Phormidium tenue NIES-30</name>
    <dbReference type="NCBI Taxonomy" id="549789"/>
    <lineage>
        <taxon>Bacteria</taxon>
        <taxon>Bacillati</taxon>
        <taxon>Cyanobacteriota</taxon>
        <taxon>Cyanophyceae</taxon>
        <taxon>Oscillatoriophycideae</taxon>
        <taxon>Oscillatoriales</taxon>
        <taxon>Oscillatoriaceae</taxon>
        <taxon>Phormidium</taxon>
    </lineage>
</organism>
<reference evidence="3 4" key="1">
    <citation type="submission" date="2016-11" db="EMBL/GenBank/DDBJ databases">
        <title>Draft Genome Sequences of Nine Cyanobacterial Strains from Diverse Habitats.</title>
        <authorList>
            <person name="Zhu T."/>
            <person name="Hou S."/>
            <person name="Lu X."/>
            <person name="Hess W.R."/>
        </authorList>
    </citation>
    <scope>NUCLEOTIDE SEQUENCE [LARGE SCALE GENOMIC DNA]</scope>
    <source>
        <strain evidence="3 4">NIES-30</strain>
    </source>
</reference>
<dbReference type="Pfam" id="PF22809">
    <property type="entry name" value="DUF7014"/>
    <property type="match status" value="1"/>
</dbReference>
<accession>A0A1U7J4L5</accession>
<keyword evidence="4" id="KW-1185">Reference proteome</keyword>
<evidence type="ECO:0000259" key="1">
    <source>
        <dbReference type="Pfam" id="PF18863"/>
    </source>
</evidence>
<comment type="caution">
    <text evidence="3">The sequence shown here is derived from an EMBL/GenBank/DDBJ whole genome shotgun (WGS) entry which is preliminary data.</text>
</comment>
<dbReference type="RefSeq" id="WP_073608939.1">
    <property type="nucleotide sequence ID" value="NZ_MRCG01000009.1"/>
</dbReference>
<evidence type="ECO:0000313" key="4">
    <source>
        <dbReference type="Proteomes" id="UP000185557"/>
    </source>
</evidence>
<feature type="domain" description="HEPN AbiJ-N-terminal" evidence="1">
    <location>
        <begin position="5"/>
        <end position="169"/>
    </location>
</feature>
<dbReference type="NCBIfam" id="NF046078">
    <property type="entry name" value="STM4504_CBY0614"/>
    <property type="match status" value="1"/>
</dbReference>
<dbReference type="STRING" id="549789.NIES30_13445"/>
<dbReference type="Pfam" id="PF18863">
    <property type="entry name" value="AbiJ_NTD4"/>
    <property type="match status" value="1"/>
</dbReference>
<evidence type="ECO:0000313" key="3">
    <source>
        <dbReference type="EMBL" id="OKH47462.1"/>
    </source>
</evidence>
<gene>
    <name evidence="3" type="ORF">NIES30_13445</name>
</gene>
<dbReference type="AlphaFoldDB" id="A0A1U7J4L5"/>
<evidence type="ECO:0000259" key="2">
    <source>
        <dbReference type="Pfam" id="PF22809"/>
    </source>
</evidence>
<dbReference type="InterPro" id="IPR049503">
    <property type="entry name" value="AbiJ_NTD4"/>
</dbReference>
<dbReference type="OrthoDB" id="8113776at2"/>
<sequence>MGVFDLFSKRQRRARGETPDVYVYDELPQELRVQIIHIIKDAFGEKNYYSVSDVEEAYELVNQTLCREYGVFELTKHPESVQDSLFNFFLQEESVDRALDVVELCFKVINVLIAENHSYQNNTTRNINPEEAIAELNERFKEHGIGFQFESNELIRIDSEFLHSEAVKPTLAILRESGFQGANEEFLLAHEHYRHGRNKECLVECLKAFESTMKAICELRGWPTQSNDTAKSLLNICFANGLLPTYLNSQFTSLRSLLESGVPTVRNKNGGHGQGTIPIAVPEYMARYALNLTATSILFLVDANSASEHL</sequence>
<proteinExistence type="predicted"/>
<protein>
    <recommendedName>
        <fullName evidence="5">Abortive infection protein-like C-terminal domain-containing protein</fullName>
    </recommendedName>
</protein>
<feature type="domain" description="DUF7014" evidence="2">
    <location>
        <begin position="176"/>
        <end position="304"/>
    </location>
</feature>
<dbReference type="Proteomes" id="UP000185557">
    <property type="component" value="Unassembled WGS sequence"/>
</dbReference>